<dbReference type="KEGG" id="fax:FUAX_32500"/>
<organism evidence="2 3">
    <name type="scientific">Fulvitalea axinellae</name>
    <dbReference type="NCBI Taxonomy" id="1182444"/>
    <lineage>
        <taxon>Bacteria</taxon>
        <taxon>Pseudomonadati</taxon>
        <taxon>Bacteroidota</taxon>
        <taxon>Cytophagia</taxon>
        <taxon>Cytophagales</taxon>
        <taxon>Persicobacteraceae</taxon>
        <taxon>Fulvitalea</taxon>
    </lineage>
</organism>
<dbReference type="Pfam" id="PF00144">
    <property type="entry name" value="Beta-lactamase"/>
    <property type="match status" value="1"/>
</dbReference>
<dbReference type="EMBL" id="AP025314">
    <property type="protein sequence ID" value="BDD10818.1"/>
    <property type="molecule type" value="Genomic_DNA"/>
</dbReference>
<dbReference type="PANTHER" id="PTHR46825">
    <property type="entry name" value="D-ALANYL-D-ALANINE-CARBOXYPEPTIDASE/ENDOPEPTIDASE AMPH"/>
    <property type="match status" value="1"/>
</dbReference>
<sequence length="343" mass="39281">MKKQILRAVLLLGTVISLFYVPWPLVRAWTLPLPETVQQQTEEALDHGFEGIIVYVDEAGKSPEFFTAGWHDRYKKIPAKPDALFKIASISKLYTAVAITKLVKEGRLSLDQTLADHFPELAGKIENAKKITLRMMVRHRSGIPNYTDTHHYWEAPKDTNKEKLELVLGLPANFVPDTDYEYSNTNYLLLAEIMDKVLGYGHHRYIKENILKPLGLNNTFASLKEVDLDKVMSGYHVGYHADLKTDKHGMLATAEDVGKFIRALNDGSVFREGEREIYSSIYAFEHTGLVPGYQSIAKYHKDLDTVVIQFTNTTYFEGYHWNLSEIVYRRIVKILRSRNNSKV</sequence>
<proteinExistence type="predicted"/>
<dbReference type="PANTHER" id="PTHR46825:SF9">
    <property type="entry name" value="BETA-LACTAMASE-RELATED DOMAIN-CONTAINING PROTEIN"/>
    <property type="match status" value="1"/>
</dbReference>
<dbReference type="Proteomes" id="UP001348817">
    <property type="component" value="Chromosome"/>
</dbReference>
<dbReference type="InterPro" id="IPR050491">
    <property type="entry name" value="AmpC-like"/>
</dbReference>
<dbReference type="InterPro" id="IPR001466">
    <property type="entry name" value="Beta-lactam-related"/>
</dbReference>
<keyword evidence="2" id="KW-0645">Protease</keyword>
<evidence type="ECO:0000313" key="3">
    <source>
        <dbReference type="Proteomes" id="UP001348817"/>
    </source>
</evidence>
<dbReference type="SUPFAM" id="SSF56601">
    <property type="entry name" value="beta-lactamase/transpeptidase-like"/>
    <property type="match status" value="1"/>
</dbReference>
<protein>
    <submittedName>
        <fullName evidence="2">Serine-type D-Ala-D-Ala carboxypeptidase</fullName>
    </submittedName>
</protein>
<evidence type="ECO:0000259" key="1">
    <source>
        <dbReference type="Pfam" id="PF00144"/>
    </source>
</evidence>
<dbReference type="InterPro" id="IPR012338">
    <property type="entry name" value="Beta-lactam/transpept-like"/>
</dbReference>
<dbReference type="Gene3D" id="3.40.710.10">
    <property type="entry name" value="DD-peptidase/beta-lactamase superfamily"/>
    <property type="match status" value="1"/>
</dbReference>
<keyword evidence="3" id="KW-1185">Reference proteome</keyword>
<dbReference type="AlphaFoldDB" id="A0AAU9CRT5"/>
<gene>
    <name evidence="2" type="ORF">FUAX_32500</name>
</gene>
<dbReference type="RefSeq" id="WP_338392352.1">
    <property type="nucleotide sequence ID" value="NZ_AP025314.1"/>
</dbReference>
<keyword evidence="2" id="KW-0378">Hydrolase</keyword>
<evidence type="ECO:0000313" key="2">
    <source>
        <dbReference type="EMBL" id="BDD10818.1"/>
    </source>
</evidence>
<name>A0AAU9CRT5_9BACT</name>
<keyword evidence="2" id="KW-0121">Carboxypeptidase</keyword>
<feature type="domain" description="Beta-lactamase-related" evidence="1">
    <location>
        <begin position="44"/>
        <end position="276"/>
    </location>
</feature>
<accession>A0AAU9CRT5</accession>
<reference evidence="2 3" key="1">
    <citation type="submission" date="2021-12" db="EMBL/GenBank/DDBJ databases">
        <title>Genome sequencing of bacteria with rrn-lacking chromosome and rrn-plasmid.</title>
        <authorList>
            <person name="Anda M."/>
            <person name="Iwasaki W."/>
        </authorList>
    </citation>
    <scope>NUCLEOTIDE SEQUENCE [LARGE SCALE GENOMIC DNA]</scope>
    <source>
        <strain evidence="2 3">DSM 100852</strain>
    </source>
</reference>
<dbReference type="GO" id="GO:0004180">
    <property type="term" value="F:carboxypeptidase activity"/>
    <property type="evidence" value="ECO:0007669"/>
    <property type="project" value="UniProtKB-KW"/>
</dbReference>